<dbReference type="SUPFAM" id="SSF160467">
    <property type="entry name" value="PH0987 N-terminal domain-like"/>
    <property type="match status" value="1"/>
</dbReference>
<comment type="caution">
    <text evidence="5">The sequence shown here is derived from an EMBL/GenBank/DDBJ whole genome shotgun (WGS) entry which is preliminary data.</text>
</comment>
<accession>A0AAV4LCW7</accession>
<evidence type="ECO:0000256" key="3">
    <source>
        <dbReference type="ARBA" id="ARBA00022840"/>
    </source>
</evidence>
<dbReference type="Pfam" id="PF02682">
    <property type="entry name" value="CT_C_D"/>
    <property type="match status" value="1"/>
</dbReference>
<feature type="domain" description="Carboxyltransferase" evidence="4">
    <location>
        <begin position="7"/>
        <end position="208"/>
    </location>
</feature>
<dbReference type="NCBIfam" id="TIGR00370">
    <property type="entry name" value="5-oxoprolinase subunit PxpB"/>
    <property type="match status" value="1"/>
</dbReference>
<dbReference type="InterPro" id="IPR003833">
    <property type="entry name" value="CT_C_D"/>
</dbReference>
<dbReference type="PANTHER" id="PTHR34698:SF2">
    <property type="entry name" value="5-OXOPROLINASE SUBUNIT B"/>
    <property type="match status" value="1"/>
</dbReference>
<dbReference type="PANTHER" id="PTHR34698">
    <property type="entry name" value="5-OXOPROLINASE SUBUNIT B"/>
    <property type="match status" value="1"/>
</dbReference>
<keyword evidence="2 5" id="KW-0378">Hydrolase</keyword>
<evidence type="ECO:0000313" key="5">
    <source>
        <dbReference type="EMBL" id="GIM45513.1"/>
    </source>
</evidence>
<keyword evidence="1" id="KW-0547">Nucleotide-binding</keyword>
<dbReference type="GO" id="GO:0016787">
    <property type="term" value="F:hydrolase activity"/>
    <property type="evidence" value="ECO:0007669"/>
    <property type="project" value="UniProtKB-KW"/>
</dbReference>
<dbReference type="Gene3D" id="2.40.100.10">
    <property type="entry name" value="Cyclophilin-like"/>
    <property type="match status" value="1"/>
</dbReference>
<evidence type="ECO:0000259" key="4">
    <source>
        <dbReference type="SMART" id="SM00796"/>
    </source>
</evidence>
<dbReference type="AlphaFoldDB" id="A0AAV4LCW7"/>
<dbReference type="EMBL" id="BOQE01000001">
    <property type="protein sequence ID" value="GIM45513.1"/>
    <property type="molecule type" value="Genomic_DNA"/>
</dbReference>
<keyword evidence="3" id="KW-0067">ATP-binding</keyword>
<dbReference type="Gene3D" id="3.30.1360.40">
    <property type="match status" value="1"/>
</dbReference>
<dbReference type="Proteomes" id="UP001057291">
    <property type="component" value="Unassembled WGS sequence"/>
</dbReference>
<name>A0AAV4LCW7_9BACL</name>
<reference evidence="5" key="1">
    <citation type="journal article" date="2023" name="Int. J. Syst. Evol. Microbiol.">
        <title>Collibacillus ludicampi gen. nov., sp. nov., a new soil bacterium of the family Alicyclobacillaceae.</title>
        <authorList>
            <person name="Jojima T."/>
            <person name="Ioku Y."/>
            <person name="Fukuta Y."/>
            <person name="Shirasaka N."/>
            <person name="Matsumura Y."/>
            <person name="Mori M."/>
        </authorList>
    </citation>
    <scope>NUCLEOTIDE SEQUENCE</scope>
    <source>
        <strain evidence="5">TP075</strain>
    </source>
</reference>
<evidence type="ECO:0000256" key="1">
    <source>
        <dbReference type="ARBA" id="ARBA00022741"/>
    </source>
</evidence>
<gene>
    <name evidence="5" type="ORF">DNHGIG_10620</name>
</gene>
<dbReference type="SMART" id="SM00796">
    <property type="entry name" value="AHS1"/>
    <property type="match status" value="1"/>
</dbReference>
<dbReference type="GO" id="GO:0005524">
    <property type="term" value="F:ATP binding"/>
    <property type="evidence" value="ECO:0007669"/>
    <property type="project" value="UniProtKB-KW"/>
</dbReference>
<sequence length="238" mass="26571">MTLYRPARMLPLGDRGLLVEFGDEISPLIHDHVRALSKMLDAEPIQGIIEWVPTYRSLAVYYDPLIIGYRELAIRLSDLLDDLSLEEMPPARLVEIPVLYGGEFGPDLEDVAKHCGMSVEEVVKLHSGAEYLIYMLGFSPGFPYLGGMDERLATPRLEKPRLRIPAGSVGIADKQTGVYPSETPGGWRIIGRTPLKLYDPTREHPVLLSAGDRVRFVPIDAETYEKIANSQKVNIVSE</sequence>
<evidence type="ECO:0000313" key="6">
    <source>
        <dbReference type="Proteomes" id="UP001057291"/>
    </source>
</evidence>
<protein>
    <submittedName>
        <fullName evidence="5">Allophanate hydrolase</fullName>
    </submittedName>
</protein>
<dbReference type="RefSeq" id="WP_282198709.1">
    <property type="nucleotide sequence ID" value="NZ_BOQE01000001.1"/>
</dbReference>
<evidence type="ECO:0000256" key="2">
    <source>
        <dbReference type="ARBA" id="ARBA00022801"/>
    </source>
</evidence>
<dbReference type="InterPro" id="IPR010016">
    <property type="entry name" value="PxpB"/>
</dbReference>
<proteinExistence type="predicted"/>
<organism evidence="5 6">
    <name type="scientific">Collibacillus ludicampi</name>
    <dbReference type="NCBI Taxonomy" id="2771369"/>
    <lineage>
        <taxon>Bacteria</taxon>
        <taxon>Bacillati</taxon>
        <taxon>Bacillota</taxon>
        <taxon>Bacilli</taxon>
        <taxon>Bacillales</taxon>
        <taxon>Alicyclobacillaceae</taxon>
        <taxon>Collibacillus</taxon>
    </lineage>
</organism>
<dbReference type="InterPro" id="IPR029000">
    <property type="entry name" value="Cyclophilin-like_dom_sf"/>
</dbReference>
<dbReference type="SUPFAM" id="SSF50891">
    <property type="entry name" value="Cyclophilin-like"/>
    <property type="match status" value="1"/>
</dbReference>
<keyword evidence="6" id="KW-1185">Reference proteome</keyword>